<evidence type="ECO:0000256" key="2">
    <source>
        <dbReference type="ARBA" id="ARBA00022692"/>
    </source>
</evidence>
<dbReference type="InParanoid" id="A0A1Z5JQF2"/>
<evidence type="ECO:0000256" key="4">
    <source>
        <dbReference type="ARBA" id="ARBA00023136"/>
    </source>
</evidence>
<feature type="transmembrane region" description="Helical" evidence="6">
    <location>
        <begin position="284"/>
        <end position="302"/>
    </location>
</feature>
<feature type="transmembrane region" description="Helical" evidence="6">
    <location>
        <begin position="30"/>
        <end position="47"/>
    </location>
</feature>
<protein>
    <submittedName>
        <fullName evidence="8">Solute carrier family 35, member C2</fullName>
    </submittedName>
</protein>
<evidence type="ECO:0000313" key="9">
    <source>
        <dbReference type="Proteomes" id="UP000198406"/>
    </source>
</evidence>
<dbReference type="EMBL" id="BDSP01000102">
    <property type="protein sequence ID" value="GAX16253.1"/>
    <property type="molecule type" value="Genomic_DNA"/>
</dbReference>
<keyword evidence="3 6" id="KW-1133">Transmembrane helix</keyword>
<feature type="transmembrane region" description="Helical" evidence="6">
    <location>
        <begin position="256"/>
        <end position="278"/>
    </location>
</feature>
<feature type="compositionally biased region" description="Basic and acidic residues" evidence="5">
    <location>
        <begin position="366"/>
        <end position="379"/>
    </location>
</feature>
<dbReference type="FunCoup" id="A0A1Z5JQF2">
    <property type="interactions" value="403"/>
</dbReference>
<sequence>MAGWFLFSSLLSIYNKKVFGKDERAFPCPLLMTTVHFLMQWIFSVVACRCFKSLGGERVTTMTWRDWALISIPCGMVTSGDVGFSNLAMVSISLTIYTMAKASTPVFVLGWAYAFGIEKITWPLIGVVMVIVAGELLTVTESDESDESHKEFQWAGFLLCITASMLSGARWTLVQLKLQTMEPPIKTTIATMRMLAPSMFWSLLMLSIIIERPWTQLANRSGEFIMSSLALGGLGAFLAIVMILCEFYLIMHASAIILMIGGVLKEIFTIFLGVIIFGDRITPRRIVACLIIFGGVLMYKLVFHLEKKQESAGRYEQVEASESGEEIADPYESSTESTGPRINRLEKSKVELRRSKRQNSSDSYEEILREEREVDSNDV</sequence>
<evidence type="ECO:0000256" key="1">
    <source>
        <dbReference type="ARBA" id="ARBA00004141"/>
    </source>
</evidence>
<evidence type="ECO:0000256" key="5">
    <source>
        <dbReference type="SAM" id="MobiDB-lite"/>
    </source>
</evidence>
<evidence type="ECO:0000259" key="7">
    <source>
        <dbReference type="Pfam" id="PF03151"/>
    </source>
</evidence>
<dbReference type="SUPFAM" id="SSF103481">
    <property type="entry name" value="Multidrug resistance efflux transporter EmrE"/>
    <property type="match status" value="2"/>
</dbReference>
<dbReference type="GO" id="GO:0016020">
    <property type="term" value="C:membrane"/>
    <property type="evidence" value="ECO:0007669"/>
    <property type="project" value="UniProtKB-SubCell"/>
</dbReference>
<feature type="region of interest" description="Disordered" evidence="5">
    <location>
        <begin position="314"/>
        <end position="379"/>
    </location>
</feature>
<proteinExistence type="predicted"/>
<gene>
    <name evidence="8" type="ORF">FisN_3Hh265</name>
</gene>
<comment type="subcellular location">
    <subcellularLocation>
        <location evidence="1">Membrane</location>
        <topology evidence="1">Multi-pass membrane protein</topology>
    </subcellularLocation>
</comment>
<organism evidence="8 9">
    <name type="scientific">Fistulifera solaris</name>
    <name type="common">Oleaginous diatom</name>
    <dbReference type="NCBI Taxonomy" id="1519565"/>
    <lineage>
        <taxon>Eukaryota</taxon>
        <taxon>Sar</taxon>
        <taxon>Stramenopiles</taxon>
        <taxon>Ochrophyta</taxon>
        <taxon>Bacillariophyta</taxon>
        <taxon>Bacillariophyceae</taxon>
        <taxon>Bacillariophycidae</taxon>
        <taxon>Naviculales</taxon>
        <taxon>Naviculaceae</taxon>
        <taxon>Fistulifera</taxon>
    </lineage>
</organism>
<evidence type="ECO:0000256" key="6">
    <source>
        <dbReference type="SAM" id="Phobius"/>
    </source>
</evidence>
<feature type="transmembrane region" description="Helical" evidence="6">
    <location>
        <begin position="94"/>
        <end position="113"/>
    </location>
</feature>
<feature type="transmembrane region" description="Helical" evidence="6">
    <location>
        <begin position="194"/>
        <end position="210"/>
    </location>
</feature>
<dbReference type="Proteomes" id="UP000198406">
    <property type="component" value="Unassembled WGS sequence"/>
</dbReference>
<comment type="caution">
    <text evidence="8">The sequence shown here is derived from an EMBL/GenBank/DDBJ whole genome shotgun (WGS) entry which is preliminary data.</text>
</comment>
<feature type="transmembrane region" description="Helical" evidence="6">
    <location>
        <begin position="152"/>
        <end position="173"/>
    </location>
</feature>
<feature type="transmembrane region" description="Helical" evidence="6">
    <location>
        <begin position="120"/>
        <end position="140"/>
    </location>
</feature>
<dbReference type="InterPro" id="IPR037185">
    <property type="entry name" value="EmrE-like"/>
</dbReference>
<dbReference type="OrthoDB" id="6418713at2759"/>
<keyword evidence="9" id="KW-1185">Reference proteome</keyword>
<feature type="domain" description="Sugar phosphate transporter" evidence="7">
    <location>
        <begin position="2"/>
        <end position="299"/>
    </location>
</feature>
<evidence type="ECO:0000313" key="8">
    <source>
        <dbReference type="EMBL" id="GAX16253.1"/>
    </source>
</evidence>
<dbReference type="InterPro" id="IPR050186">
    <property type="entry name" value="TPT_transporter"/>
</dbReference>
<feature type="compositionally biased region" description="Basic and acidic residues" evidence="5">
    <location>
        <begin position="343"/>
        <end position="353"/>
    </location>
</feature>
<keyword evidence="2 6" id="KW-0812">Transmembrane</keyword>
<reference evidence="8 9" key="1">
    <citation type="journal article" date="2015" name="Plant Cell">
        <title>Oil accumulation by the oleaginous diatom Fistulifera solaris as revealed by the genome and transcriptome.</title>
        <authorList>
            <person name="Tanaka T."/>
            <person name="Maeda Y."/>
            <person name="Veluchamy A."/>
            <person name="Tanaka M."/>
            <person name="Abida H."/>
            <person name="Marechal E."/>
            <person name="Bowler C."/>
            <person name="Muto M."/>
            <person name="Sunaga Y."/>
            <person name="Tanaka M."/>
            <person name="Yoshino T."/>
            <person name="Taniguchi T."/>
            <person name="Fukuda Y."/>
            <person name="Nemoto M."/>
            <person name="Matsumoto M."/>
            <person name="Wong P.S."/>
            <person name="Aburatani S."/>
            <person name="Fujibuchi W."/>
        </authorList>
    </citation>
    <scope>NUCLEOTIDE SEQUENCE [LARGE SCALE GENOMIC DNA]</scope>
    <source>
        <strain evidence="8 9">JPCC DA0580</strain>
    </source>
</reference>
<keyword evidence="4 6" id="KW-0472">Membrane</keyword>
<evidence type="ECO:0000256" key="3">
    <source>
        <dbReference type="ARBA" id="ARBA00022989"/>
    </source>
</evidence>
<feature type="transmembrane region" description="Helical" evidence="6">
    <location>
        <begin position="230"/>
        <end position="249"/>
    </location>
</feature>
<dbReference type="InterPro" id="IPR004853">
    <property type="entry name" value="Sugar_P_trans_dom"/>
</dbReference>
<name>A0A1Z5JQF2_FISSO</name>
<dbReference type="AlphaFoldDB" id="A0A1Z5JQF2"/>
<accession>A0A1Z5JQF2</accession>
<dbReference type="PANTHER" id="PTHR11132">
    <property type="entry name" value="SOLUTE CARRIER FAMILY 35"/>
    <property type="match status" value="1"/>
</dbReference>
<feature type="transmembrane region" description="Helical" evidence="6">
    <location>
        <begin position="67"/>
        <end position="88"/>
    </location>
</feature>
<dbReference type="Pfam" id="PF03151">
    <property type="entry name" value="TPT"/>
    <property type="match status" value="1"/>
</dbReference>